<protein>
    <submittedName>
        <fullName evidence="1">Uncharacterized protein</fullName>
    </submittedName>
</protein>
<reference evidence="1" key="1">
    <citation type="submission" date="2024-07" db="EMBL/GenBank/DDBJ databases">
        <title>Metagenome and Metagenome-Assembled Genomes of Archaea from a hot spring from the geothermal field of Los Azufres, Mexico.</title>
        <authorList>
            <person name="Marin-Paredes R."/>
            <person name="Martinez-Romero E."/>
            <person name="Servin-Garciduenas L.E."/>
        </authorList>
    </citation>
    <scope>NUCLEOTIDE SEQUENCE</scope>
</reference>
<proteinExistence type="predicted"/>
<accession>A0ACC6V2G0</accession>
<dbReference type="EMBL" id="JZWT02000026">
    <property type="protein sequence ID" value="MFB6491262.1"/>
    <property type="molecule type" value="Genomic_DNA"/>
</dbReference>
<evidence type="ECO:0000313" key="2">
    <source>
        <dbReference type="Proteomes" id="UP000033636"/>
    </source>
</evidence>
<sequence length="85" mass="9803">MEIYDAVYLAHTLHLHALSLREFVWRLRGAGLIGQRPVEMARFALRRSSLDLRLLHPTQVQYSINLSMRRLTLIGALALPRPLNN</sequence>
<evidence type="ECO:0000313" key="1">
    <source>
        <dbReference type="EMBL" id="MFB6491262.1"/>
    </source>
</evidence>
<name>A0ACC6V2G0_9CREN</name>
<organism evidence="1 2">
    <name type="scientific">Thermoproteus sp. AZ2</name>
    <dbReference type="NCBI Taxonomy" id="1609232"/>
    <lineage>
        <taxon>Archaea</taxon>
        <taxon>Thermoproteota</taxon>
        <taxon>Thermoprotei</taxon>
        <taxon>Thermoproteales</taxon>
        <taxon>Thermoproteaceae</taxon>
        <taxon>Thermoproteus</taxon>
    </lineage>
</organism>
<gene>
    <name evidence="1" type="ORF">TU35_008540</name>
</gene>
<comment type="caution">
    <text evidence="1">The sequence shown here is derived from an EMBL/GenBank/DDBJ whole genome shotgun (WGS) entry which is preliminary data.</text>
</comment>
<dbReference type="Proteomes" id="UP000033636">
    <property type="component" value="Unassembled WGS sequence"/>
</dbReference>